<dbReference type="EMBL" id="CCKQ01016872">
    <property type="protein sequence ID" value="CDW88751.1"/>
    <property type="molecule type" value="Genomic_DNA"/>
</dbReference>
<reference evidence="1 2" key="1">
    <citation type="submission" date="2014-06" db="EMBL/GenBank/DDBJ databases">
        <authorList>
            <person name="Swart Estienne"/>
        </authorList>
    </citation>
    <scope>NUCLEOTIDE SEQUENCE [LARGE SCALE GENOMIC DNA]</scope>
    <source>
        <strain evidence="1 2">130c</strain>
    </source>
</reference>
<protein>
    <submittedName>
        <fullName evidence="1">Uncharacterized protein</fullName>
    </submittedName>
</protein>
<dbReference type="InParanoid" id="A0A078B3B2"/>
<evidence type="ECO:0000313" key="2">
    <source>
        <dbReference type="Proteomes" id="UP000039865"/>
    </source>
</evidence>
<proteinExistence type="predicted"/>
<name>A0A078B3B2_STYLE</name>
<organism evidence="1 2">
    <name type="scientific">Stylonychia lemnae</name>
    <name type="common">Ciliate</name>
    <dbReference type="NCBI Taxonomy" id="5949"/>
    <lineage>
        <taxon>Eukaryota</taxon>
        <taxon>Sar</taxon>
        <taxon>Alveolata</taxon>
        <taxon>Ciliophora</taxon>
        <taxon>Intramacronucleata</taxon>
        <taxon>Spirotrichea</taxon>
        <taxon>Stichotrichia</taxon>
        <taxon>Sporadotrichida</taxon>
        <taxon>Oxytrichidae</taxon>
        <taxon>Stylonychinae</taxon>
        <taxon>Stylonychia</taxon>
    </lineage>
</organism>
<dbReference type="AlphaFoldDB" id="A0A078B3B2"/>
<dbReference type="Proteomes" id="UP000039865">
    <property type="component" value="Unassembled WGS sequence"/>
</dbReference>
<accession>A0A078B3B2</accession>
<gene>
    <name evidence="1" type="primary">Contig2480.g2666</name>
    <name evidence="1" type="ORF">STYLEM_17875</name>
</gene>
<keyword evidence="2" id="KW-1185">Reference proteome</keyword>
<sequence>MQERLFIQAQTKTFFLKEIFSQNYSLVYCLFQIPGFKTVNQNQKTGKTPKKQDDIIMDQYEKFKKQELLTDIEQQRAAFIKTKKHFSNHKFYSALPQSNFDVPVIRNASPYISQDEELRKQYLASKQNWIADKDFQTNFGKASQMTKNYIENYVIRDPSPPPINHKFRDDDKNYVGGPFILYF</sequence>
<evidence type="ECO:0000313" key="1">
    <source>
        <dbReference type="EMBL" id="CDW88751.1"/>
    </source>
</evidence>